<feature type="region of interest" description="Disordered" evidence="3">
    <location>
        <begin position="1"/>
        <end position="23"/>
    </location>
</feature>
<sequence length="751" mass="82271">MSTEPLLPSYASATQHDASPHVRRHSARRRTSLVIPAAPVIQTLSGLTFMTTAIISTVWAYRSYVPPPELSPAEPPSLLPYFASLCLTISLGFWVGYLLFILYDGAGGPRMQRKVVIGASTVGKLVLAGAHIGVWLGYKYLLTGSKQPSWALMFLATQAWWDVLLHAGLGKGAVRPEPAVSRTGARYPSGPSLKEQALDLNNYLYGYCFADSKLRVTCLNMQAILEAVPSRYRGPGGAVAIIKDGELAGKYTWGYADLRKRIPMTASTLMPICSITKQMLCLILKGLERNPTPAMVERGDIPQQLSDAFRQLVSPELIDNNGLRIDHLCNNQSGIRDYWAMSMFWGTQPEGGFTLAEDAKKALDRTKSLHFQPGTQFSYCNLNFHILARIVEHVSGTSLGELLSERLFLPAGMKTATLCADNAELPLPCVGYEGNESFGYIPAVNRTQWSGDAGVVASLEDMIAYECYLDKAWADQESVYREIAKEPLFDDGTPAGYGYGLEHIKYGQTATIGHGGAIRGYRLHRTQAPTERVAVVAMLNHEIDAAEVAGHILQQALSLPTQHGLPSMPAPNWAGIYFDPDAQLVVEVRLGGPGEVIVTYTGDDETLKLTEEFEAQSDLATATLCSDILIIHRKYENRNIQAKRIIAGQQAPKGDYVGRYHCTEMDSIFLCSGAGGMLYGSFKGFLGHGPAELMRYLGDDIWFLVCARGLDAPAPGNWTVVFQRDVQGEVVGVTFGCWLARKITFVKDRTP</sequence>
<reference evidence="8" key="2">
    <citation type="submission" date="2016-02" db="EMBL/GenBank/DDBJ databases">
        <title>Genome sequencing of Aspergillus luchuensis NBRC 4314.</title>
        <authorList>
            <person name="Yamada O."/>
        </authorList>
    </citation>
    <scope>NUCLEOTIDE SEQUENCE [LARGE SCALE GENOMIC DNA]</scope>
    <source>
        <strain evidence="8">RIB 2604</strain>
    </source>
</reference>
<dbReference type="PANTHER" id="PTHR46825:SF9">
    <property type="entry name" value="BETA-LACTAMASE-RELATED DOMAIN-CONTAINING PROTEIN"/>
    <property type="match status" value="1"/>
</dbReference>
<keyword evidence="4" id="KW-0472">Membrane</keyword>
<accession>A0A146F3E0</accession>
<dbReference type="NCBIfam" id="NF009622">
    <property type="entry name" value="PRK13128.1"/>
    <property type="match status" value="1"/>
</dbReference>
<evidence type="ECO:0000256" key="2">
    <source>
        <dbReference type="ARBA" id="ARBA00038215"/>
    </source>
</evidence>
<dbReference type="SUPFAM" id="SSF56601">
    <property type="entry name" value="beta-lactamase/transpeptidase-like"/>
    <property type="match status" value="1"/>
</dbReference>
<dbReference type="Pfam" id="PF07930">
    <property type="entry name" value="DAP_B"/>
    <property type="match status" value="1"/>
</dbReference>
<reference evidence="7 8" key="1">
    <citation type="journal article" date="2016" name="DNA Res.">
        <title>Genome sequence of Aspergillus luchuensis NBRC 4314.</title>
        <authorList>
            <person name="Yamada O."/>
            <person name="Machida M."/>
            <person name="Hosoyama A."/>
            <person name="Goto M."/>
            <person name="Takahashi T."/>
            <person name="Futagami T."/>
            <person name="Yamagata Y."/>
            <person name="Takeuchi M."/>
            <person name="Kobayashi T."/>
            <person name="Koike H."/>
            <person name="Abe K."/>
            <person name="Asai K."/>
            <person name="Arita M."/>
            <person name="Fujita N."/>
            <person name="Fukuda K."/>
            <person name="Higa K."/>
            <person name="Horikawa H."/>
            <person name="Ishikawa T."/>
            <person name="Jinno K."/>
            <person name="Kato Y."/>
            <person name="Kirimura K."/>
            <person name="Mizutani O."/>
            <person name="Nakasone K."/>
            <person name="Sano M."/>
            <person name="Shiraishi Y."/>
            <person name="Tsukahara M."/>
            <person name="Gomi K."/>
        </authorList>
    </citation>
    <scope>NUCLEOTIDE SEQUENCE [LARGE SCALE GENOMIC DNA]</scope>
    <source>
        <strain evidence="7 8">RIB 2604</strain>
    </source>
</reference>
<keyword evidence="4" id="KW-0812">Transmembrane</keyword>
<keyword evidence="4" id="KW-1133">Transmembrane helix</keyword>
<dbReference type="GO" id="GO:0004177">
    <property type="term" value="F:aminopeptidase activity"/>
    <property type="evidence" value="ECO:0007669"/>
    <property type="project" value="UniProtKB-KW"/>
</dbReference>
<evidence type="ECO:0000313" key="7">
    <source>
        <dbReference type="EMBL" id="GAT20618.1"/>
    </source>
</evidence>
<dbReference type="InterPro" id="IPR050491">
    <property type="entry name" value="AmpC-like"/>
</dbReference>
<dbReference type="Gene3D" id="3.40.710.10">
    <property type="entry name" value="DD-peptidase/beta-lactamase superfamily"/>
    <property type="match status" value="1"/>
</dbReference>
<comment type="caution">
    <text evidence="7">The sequence shown here is derived from an EMBL/GenBank/DDBJ whole genome shotgun (WGS) entry which is preliminary data.</text>
</comment>
<evidence type="ECO:0000256" key="1">
    <source>
        <dbReference type="ARBA" id="ARBA00022438"/>
    </source>
</evidence>
<evidence type="ECO:0000256" key="4">
    <source>
        <dbReference type="SAM" id="Phobius"/>
    </source>
</evidence>
<organism evidence="7 8">
    <name type="scientific">Aspergillus kawachii</name>
    <name type="common">White koji mold</name>
    <name type="synonym">Aspergillus awamori var. kawachi</name>
    <dbReference type="NCBI Taxonomy" id="1069201"/>
    <lineage>
        <taxon>Eukaryota</taxon>
        <taxon>Fungi</taxon>
        <taxon>Dikarya</taxon>
        <taxon>Ascomycota</taxon>
        <taxon>Pezizomycotina</taxon>
        <taxon>Eurotiomycetes</taxon>
        <taxon>Eurotiomycetidae</taxon>
        <taxon>Eurotiales</taxon>
        <taxon>Aspergillaceae</taxon>
        <taxon>Aspergillus</taxon>
        <taxon>Aspergillus subgen. Circumdati</taxon>
    </lineage>
</organism>
<dbReference type="PANTHER" id="PTHR46825">
    <property type="entry name" value="D-ALANYL-D-ALANINE-CARBOXYPEPTIDASE/ENDOPEPTIDASE AMPH"/>
    <property type="match status" value="1"/>
</dbReference>
<dbReference type="VEuPathDB" id="FungiDB:ASPFODRAFT_141075"/>
<keyword evidence="1" id="KW-0031">Aminopeptidase</keyword>
<evidence type="ECO:0000256" key="3">
    <source>
        <dbReference type="SAM" id="MobiDB-lite"/>
    </source>
</evidence>
<dbReference type="Pfam" id="PF00144">
    <property type="entry name" value="Beta-lactamase"/>
    <property type="match status" value="1"/>
</dbReference>
<dbReference type="InterPro" id="IPR001466">
    <property type="entry name" value="Beta-lactam-related"/>
</dbReference>
<feature type="domain" description="Beta-lactamase-related" evidence="5">
    <location>
        <begin position="223"/>
        <end position="548"/>
    </location>
</feature>
<dbReference type="Proteomes" id="UP000075230">
    <property type="component" value="Unassembled WGS sequence"/>
</dbReference>
<dbReference type="SUPFAM" id="SSF50886">
    <property type="entry name" value="D-aminopeptidase, middle and C-terminal domains"/>
    <property type="match status" value="2"/>
</dbReference>
<evidence type="ECO:0000259" key="6">
    <source>
        <dbReference type="Pfam" id="PF07930"/>
    </source>
</evidence>
<dbReference type="EMBL" id="BCWF01000008">
    <property type="protein sequence ID" value="GAT20618.1"/>
    <property type="molecule type" value="Genomic_DNA"/>
</dbReference>
<name>A0A146F3E0_ASPKA</name>
<dbReference type="Gene3D" id="2.40.128.50">
    <property type="match status" value="2"/>
</dbReference>
<feature type="transmembrane region" description="Helical" evidence="4">
    <location>
        <begin position="115"/>
        <end position="138"/>
    </location>
</feature>
<dbReference type="InterPro" id="IPR027279">
    <property type="entry name" value="D_amino_pept/lipop_sf"/>
</dbReference>
<evidence type="ECO:0000259" key="5">
    <source>
        <dbReference type="Pfam" id="PF00144"/>
    </source>
</evidence>
<dbReference type="AlphaFoldDB" id="A0A146F3E0"/>
<gene>
    <name evidence="7" type="ORF">RIB2604_00800880</name>
</gene>
<comment type="similarity">
    <text evidence="2">Belongs to the peptidase S12 family.</text>
</comment>
<feature type="domain" description="D-aminopeptidase" evidence="6">
    <location>
        <begin position="569"/>
        <end position="745"/>
    </location>
</feature>
<keyword evidence="1" id="KW-0645">Protease</keyword>
<evidence type="ECO:0000313" key="8">
    <source>
        <dbReference type="Proteomes" id="UP000075230"/>
    </source>
</evidence>
<dbReference type="InterPro" id="IPR012338">
    <property type="entry name" value="Beta-lactam/transpept-like"/>
</dbReference>
<protein>
    <submittedName>
        <fullName evidence="7">Peptidase</fullName>
    </submittedName>
</protein>
<feature type="transmembrane region" description="Helical" evidence="4">
    <location>
        <begin position="33"/>
        <end position="61"/>
    </location>
</feature>
<feature type="transmembrane region" description="Helical" evidence="4">
    <location>
        <begin position="81"/>
        <end position="103"/>
    </location>
</feature>
<dbReference type="InterPro" id="IPR012856">
    <property type="entry name" value="DAP_B_dom"/>
</dbReference>
<keyword evidence="1" id="KW-0378">Hydrolase</keyword>
<proteinExistence type="inferred from homology"/>